<dbReference type="Proteomes" id="UP000838412">
    <property type="component" value="Chromosome 3"/>
</dbReference>
<feature type="compositionally biased region" description="Polar residues" evidence="1">
    <location>
        <begin position="954"/>
        <end position="963"/>
    </location>
</feature>
<evidence type="ECO:0000256" key="1">
    <source>
        <dbReference type="SAM" id="MobiDB-lite"/>
    </source>
</evidence>
<evidence type="ECO:0000313" key="3">
    <source>
        <dbReference type="Proteomes" id="UP000838412"/>
    </source>
</evidence>
<organism evidence="2 3">
    <name type="scientific">Branchiostoma lanceolatum</name>
    <name type="common">Common lancelet</name>
    <name type="synonym">Amphioxus lanceolatum</name>
    <dbReference type="NCBI Taxonomy" id="7740"/>
    <lineage>
        <taxon>Eukaryota</taxon>
        <taxon>Metazoa</taxon>
        <taxon>Chordata</taxon>
        <taxon>Cephalochordata</taxon>
        <taxon>Leptocardii</taxon>
        <taxon>Amphioxiformes</taxon>
        <taxon>Branchiostomatidae</taxon>
        <taxon>Branchiostoma</taxon>
    </lineage>
</organism>
<keyword evidence="3" id="KW-1185">Reference proteome</keyword>
<sequence length="1188" mass="126838">MNEWGGRGVPGVILRQWPPRTGPPLASNAEFLGVTTTRSQLHLLVPLMPRLVPQTAFTGLANTAANIAVVHNSTLPDPACRRPHSRVWPTRQPTSPWCTTQHYPTLRAADRIHGSGQHGSQHRRGAQLNTTRPCVPQTAFTGLANMAANIAVVHNSTLPDPACRRPHSRVWPTWQPTSPWCTTQHYPTLRAADRIHGSGQHGSQHRRGAQLNTTRPRGNCQERSAWDQWCQFNDHEVTKISQSPLWGTAQRCHHHSKRSEKEKMRWRQRPRAEEESGPVLPQPVTKLLQLLQEQLKPVPYFFRLLLTLGLQYFLYSLGVPGNCVVTFHEPSKDHPGQNTTSKKLHGSNSYTEASVVGTSTTAFLSSTLAGTKPRVKTLTKQATQTRMVTLGSPITAAVVGTSTTAFLSSTLAGTKPRVKTLIKQATQTRVVTLGSPITAAVVGTSTTAFLSSTLAGTKPRVKTLTKQATQTRMVTLGSPITAAVVGTSTTAFLSSTLAGTKPRVKTLTKQATQTRMVTLGSPITAAVVGTSTTAFLSSTLAGTKPRVKTLTKKVTQTRLVPLSQMPGGQPPRTMSPGTKPTIQICRNPSQTLPGSKILPKPATAATSSGPQVVMVTTTSSMATRPVSSSTTSTGVKIITQTLPGSKILPKPATAATSSGPHVVMVTTTSSMATRPVSSSTTSTVFAQNNGNRAIVNPAIGTRVVTMPTTTMSAGKVTPPPPTNIISVTPKTVQTMPLSLTVTRTLPSGATPYTIAKAGPSSAGKPSVIVAQQAKTIKTQQGKPITVVTTYITQNNENRAIVNPAIGTRCLLHPSVYPQTRPTFVSTMAGQSLGKSMMLTKAQPQQINEVPLVPNEVPLVPPSQPLLLEPPPQPFCPVRWTLTKQATQTCVVTTQLPLSQIRWPVVVIRPRTPDQGSLSLSQQQSILGGIVEGIVIQRPSSSSPRAPQDSPGTGDDTSSVSSAGSEDVVKVQRAGQSPCASQSTPSSRVTNQWVEMDAALDIGSSQSQGTVQMSTSQSQSVQGENFSSAASTIKALLEIQSGAKAQDKLRQSTIDLSQMAVPISLQQQGPQGVAASLQGEMAPEFFVTEVVQQDQAVAVEAVPRAAQPPSGRQGIRISTAQHLLAEAHRKRQQGQVLGREEASLLEESYEGFTLDPQTGLFYKDEESICDAESKMLHDIKGGAKTDVEC</sequence>
<protein>
    <submittedName>
        <fullName evidence="2">Hypp1715 protein</fullName>
    </submittedName>
</protein>
<gene>
    <name evidence="2" type="primary">Hypp1715</name>
    <name evidence="2" type="ORF">BLAG_LOCUS14911</name>
</gene>
<dbReference type="PANTHER" id="PTHR16500">
    <property type="entry name" value="BRCA2-INTERACTING TRANSCRIPTIONAL REPRESSOR EMSY"/>
    <property type="match status" value="1"/>
</dbReference>
<name>A0A8J9ZMF1_BRALA</name>
<feature type="compositionally biased region" description="Polar residues" evidence="1">
    <location>
        <begin position="973"/>
        <end position="989"/>
    </location>
</feature>
<feature type="compositionally biased region" description="Low complexity" evidence="1">
    <location>
        <begin position="938"/>
        <end position="950"/>
    </location>
</feature>
<proteinExistence type="predicted"/>
<evidence type="ECO:0000313" key="2">
    <source>
        <dbReference type="EMBL" id="CAH1256746.1"/>
    </source>
</evidence>
<feature type="region of interest" description="Disordered" evidence="1">
    <location>
        <begin position="196"/>
        <end position="218"/>
    </location>
</feature>
<dbReference type="AlphaFoldDB" id="A0A8J9ZMF1"/>
<feature type="region of interest" description="Disordered" evidence="1">
    <location>
        <begin position="938"/>
        <end position="989"/>
    </location>
</feature>
<dbReference type="Gene3D" id="1.10.1240.40">
    <property type="entry name" value="ENT domain"/>
    <property type="match status" value="1"/>
</dbReference>
<dbReference type="OrthoDB" id="10035579at2759"/>
<dbReference type="InterPro" id="IPR033482">
    <property type="entry name" value="EMSY"/>
</dbReference>
<reference evidence="2" key="1">
    <citation type="submission" date="2022-01" db="EMBL/GenBank/DDBJ databases">
        <authorList>
            <person name="Braso-Vives M."/>
        </authorList>
    </citation>
    <scope>NUCLEOTIDE SEQUENCE</scope>
</reference>
<dbReference type="InterPro" id="IPR036142">
    <property type="entry name" value="ENT_dom-like_sf"/>
</dbReference>
<dbReference type="PANTHER" id="PTHR16500:SF3">
    <property type="entry name" value="BRCA2-INTERACTING TRANSCRIPTIONAL REPRESSOR EMSY"/>
    <property type="match status" value="1"/>
</dbReference>
<dbReference type="GO" id="GO:0006355">
    <property type="term" value="P:regulation of DNA-templated transcription"/>
    <property type="evidence" value="ECO:0007669"/>
    <property type="project" value="InterPro"/>
</dbReference>
<feature type="region of interest" description="Disordered" evidence="1">
    <location>
        <begin position="248"/>
        <end position="278"/>
    </location>
</feature>
<feature type="compositionally biased region" description="Basic and acidic residues" evidence="1">
    <location>
        <begin position="259"/>
        <end position="274"/>
    </location>
</feature>
<dbReference type="GO" id="GO:0005654">
    <property type="term" value="C:nucleoplasm"/>
    <property type="evidence" value="ECO:0007669"/>
    <property type="project" value="TreeGrafter"/>
</dbReference>
<accession>A0A8J9ZMF1</accession>
<dbReference type="EMBL" id="OV696688">
    <property type="protein sequence ID" value="CAH1256746.1"/>
    <property type="molecule type" value="Genomic_DNA"/>
</dbReference>